<reference evidence="3" key="1">
    <citation type="journal article" date="2020" name="Stud. Mycol.">
        <title>101 Dothideomycetes genomes: a test case for predicting lifestyles and emergence of pathogens.</title>
        <authorList>
            <person name="Haridas S."/>
            <person name="Albert R."/>
            <person name="Binder M."/>
            <person name="Bloem J."/>
            <person name="Labutti K."/>
            <person name="Salamov A."/>
            <person name="Andreopoulos B."/>
            <person name="Baker S."/>
            <person name="Barry K."/>
            <person name="Bills G."/>
            <person name="Bluhm B."/>
            <person name="Cannon C."/>
            <person name="Castanera R."/>
            <person name="Culley D."/>
            <person name="Daum C."/>
            <person name="Ezra D."/>
            <person name="Gonzalez J."/>
            <person name="Henrissat B."/>
            <person name="Kuo A."/>
            <person name="Liang C."/>
            <person name="Lipzen A."/>
            <person name="Lutzoni F."/>
            <person name="Magnuson J."/>
            <person name="Mondo S."/>
            <person name="Nolan M."/>
            <person name="Ohm R."/>
            <person name="Pangilinan J."/>
            <person name="Park H.-J."/>
            <person name="Ramirez L."/>
            <person name="Alfaro M."/>
            <person name="Sun H."/>
            <person name="Tritt A."/>
            <person name="Yoshinaga Y."/>
            <person name="Zwiers L.-H."/>
            <person name="Turgeon B."/>
            <person name="Goodwin S."/>
            <person name="Spatafora J."/>
            <person name="Crous P."/>
            <person name="Grigoriev I."/>
        </authorList>
    </citation>
    <scope>NUCLEOTIDE SEQUENCE</scope>
    <source>
        <strain evidence="3">CBS 279.74</strain>
    </source>
</reference>
<keyword evidence="4" id="KW-1185">Reference proteome</keyword>
<dbReference type="EMBL" id="MU005767">
    <property type="protein sequence ID" value="KAF2711409.1"/>
    <property type="molecule type" value="Genomic_DNA"/>
</dbReference>
<feature type="transmembrane region" description="Helical" evidence="1">
    <location>
        <begin position="97"/>
        <end position="121"/>
    </location>
</feature>
<protein>
    <recommendedName>
        <fullName evidence="2">Linalool dehydratase/isomerase domain-containing protein</fullName>
    </recommendedName>
</protein>
<keyword evidence="1" id="KW-1133">Transmembrane helix</keyword>
<dbReference type="AlphaFoldDB" id="A0A6G1KEY0"/>
<feature type="transmembrane region" description="Helical" evidence="1">
    <location>
        <begin position="68"/>
        <end position="85"/>
    </location>
</feature>
<keyword evidence="1" id="KW-0812">Transmembrane</keyword>
<keyword evidence="1" id="KW-0472">Membrane</keyword>
<dbReference type="Pfam" id="PF18566">
    <property type="entry name" value="Ldi"/>
    <property type="match status" value="1"/>
</dbReference>
<gene>
    <name evidence="3" type="ORF">K504DRAFT_453255</name>
</gene>
<evidence type="ECO:0000313" key="4">
    <source>
        <dbReference type="Proteomes" id="UP000799428"/>
    </source>
</evidence>
<organism evidence="3 4">
    <name type="scientific">Pleomassaria siparia CBS 279.74</name>
    <dbReference type="NCBI Taxonomy" id="1314801"/>
    <lineage>
        <taxon>Eukaryota</taxon>
        <taxon>Fungi</taxon>
        <taxon>Dikarya</taxon>
        <taxon>Ascomycota</taxon>
        <taxon>Pezizomycotina</taxon>
        <taxon>Dothideomycetes</taxon>
        <taxon>Pleosporomycetidae</taxon>
        <taxon>Pleosporales</taxon>
        <taxon>Pleomassariaceae</taxon>
        <taxon>Pleomassaria</taxon>
    </lineage>
</organism>
<feature type="transmembrane region" description="Helical" evidence="1">
    <location>
        <begin position="157"/>
        <end position="179"/>
    </location>
</feature>
<proteinExistence type="predicted"/>
<feature type="transmembrane region" description="Helical" evidence="1">
    <location>
        <begin position="127"/>
        <end position="145"/>
    </location>
</feature>
<name>A0A6G1KEY0_9PLEO</name>
<dbReference type="OrthoDB" id="9979195at2759"/>
<dbReference type="Proteomes" id="UP000799428">
    <property type="component" value="Unassembled WGS sequence"/>
</dbReference>
<evidence type="ECO:0000313" key="3">
    <source>
        <dbReference type="EMBL" id="KAF2711409.1"/>
    </source>
</evidence>
<evidence type="ECO:0000259" key="2">
    <source>
        <dbReference type="Pfam" id="PF18566"/>
    </source>
</evidence>
<evidence type="ECO:0000256" key="1">
    <source>
        <dbReference type="SAM" id="Phobius"/>
    </source>
</evidence>
<accession>A0A6G1KEY0</accession>
<sequence length="679" mass="75681">MDAMPATTTATAALTSRTDATEKFGDENFFPLSEYAPIGGFQWKGKDVLISDQCGKGYAKRYYQTRSLVQYALLFIVGLATFYKADDTRVRTAGLSLLFPGAGFVAVCTFPSIFALLLTLASVPLVLFMWFGCGGLAFPISLWLGSSLAATFLVRDTVFESAGVVVTAWCLLGLAYITWKTQVANRNARTKRDERNAFLMNAVQENQVNAQAPPAPGSREADERTLRFVQWILEMGLAPKDDFSYHDVIDQFQTSAIRYQLYQGVYELAGFQNNYCPNFHGYLSQAERGLVEKSMTRPVMNFWKWESLLGKFTLDWDPIKEDNIMVSGYILLAVALYQITTRDDRYSTKGSMEFVVTENCRYKYDLPSIADAVFRNMDQNPYSMYPCEPNWIYTLCNLVGMGGLVASDKVLGNDYGDRLKDRFKAALTTEFSNVDGTILPIRSEITGFTIPGLAGAISDAMPSVYCGPYLPHLAHRHWALMKKENLHWTEDGRLELINLVGADNLDPGNYKSGRGYVTLAIAGVASEFGDYEIRDELLRQIDEEDYPVYETRTGALKNKGLSTISQASALRSRLGAHGDWIRLLKEGPPDHCFRAPILDHVPFPDVLVAKAYSHDGESVELVLYNGRGSGRFTLGFKNMEQGKMYRLGTETAVADSMGEASFSVIINGRTAVWLEPVSQ</sequence>
<feature type="domain" description="Linalool dehydratase/isomerase" evidence="2">
    <location>
        <begin position="258"/>
        <end position="557"/>
    </location>
</feature>
<dbReference type="InterPro" id="IPR041411">
    <property type="entry name" value="Ldi"/>
</dbReference>